<dbReference type="NCBIfam" id="NF003346">
    <property type="entry name" value="PRK04366.1"/>
    <property type="match status" value="1"/>
</dbReference>
<evidence type="ECO:0000256" key="5">
    <source>
        <dbReference type="ARBA" id="ARBA00049026"/>
    </source>
</evidence>
<dbReference type="Pfam" id="PF21478">
    <property type="entry name" value="GcvP2_C"/>
    <property type="match status" value="1"/>
</dbReference>
<dbReference type="SUPFAM" id="SSF53383">
    <property type="entry name" value="PLP-dependent transferases"/>
    <property type="match status" value="2"/>
</dbReference>
<evidence type="ECO:0000256" key="6">
    <source>
        <dbReference type="PIRSR" id="PIRSR603437-50"/>
    </source>
</evidence>
<gene>
    <name evidence="10" type="ORF">PROFUN_04274</name>
</gene>
<keyword evidence="4 7" id="KW-0560">Oxidoreductase</keyword>
<keyword evidence="7" id="KW-0496">Mitochondrion</keyword>
<comment type="subcellular location">
    <subcellularLocation>
        <location evidence="7">Mitochondrion</location>
    </subcellularLocation>
</comment>
<comment type="catalytic activity">
    <reaction evidence="5 7">
        <text>N(6)-[(R)-lipoyl]-L-lysyl-[glycine-cleavage complex H protein] + glycine + H(+) = N(6)-[(R)-S(8)-aminomethyldihydrolipoyl]-L-lysyl-[glycine-cleavage complex H protein] + CO2</text>
        <dbReference type="Rhea" id="RHEA:24304"/>
        <dbReference type="Rhea" id="RHEA-COMP:10494"/>
        <dbReference type="Rhea" id="RHEA-COMP:10495"/>
        <dbReference type="ChEBI" id="CHEBI:15378"/>
        <dbReference type="ChEBI" id="CHEBI:16526"/>
        <dbReference type="ChEBI" id="CHEBI:57305"/>
        <dbReference type="ChEBI" id="CHEBI:83099"/>
        <dbReference type="ChEBI" id="CHEBI:83143"/>
        <dbReference type="EC" id="1.4.4.2"/>
    </reaction>
</comment>
<dbReference type="EC" id="1.4.4.2" evidence="7"/>
<sequence>MNSLLSLRPIVQQCKKVAINTGRINVVSRSSTIARSTFCRASSTTSLAPLDTFVRRHVGPRDHETKEMLSLLGFSSLDDLTKKNVPKAIQRQPMQMEQEKSEEQVLNELYGVLSKNKIFKSYIGMGYYGTVLPKVILRNLLENPGWYTSYTPYQAEISQGRLESLLNFQTLVTDLTKMDIANASLLDEGTAAAEAMNMAYGNAKKKKPVFYVSSAVHPQTIAVLKTRAGFVGGIQVVTFDENHNDVTKNLDRLSEACGVMVQYPDTYGRVTDYSAMSAAAKSAGAIFITASDLLALTLLKPPGEFGADIVLGSAQRLGVPMGYGGPHAAFFAVKDNLKRIMPGRLIGVSVDSNGKRAYRMSLQTREQHIRRETATSNICTAQALLANITAMYCVYHGPKGIKEIAERVNLCSRTVGSGLQEMGYKVDHADYFDTLLVHVPAGKMNQLKEEMKKREINLRYVSEDKVTVSLDESVSEKDIQELLNGFAAAVGKKAGTASDLAARAPAVDFGTLSRTSPYLTHPVFNVHHSETEMLRYLKKLENKDLSLANCMIPLGSCTMKLNATTEMIPVTWPQVGNLHPFAPLDQAEGYLSMFDSLSQSLKEITGFSKVSLQPNSGAQGEFAGLSVIRAYLNDNGGSHRNICLIPVSAHGTNPASAAMVGMKIVPVKSDNDGNVDVNDLKEKAEKHAKDLACLMITYPSTHGVFEEPIKDIVKIVHDNGGLVYMDGANMNSQVGLCSPGGIGADVCHLNLHKTFCIPHGGGGPGMGPIGVNDKLAPYLPGHPVVDMQRFGGENGRAIGPISASPFGSSSILPISHVYIQLMGGEGLKKATQMAILNANYMANRLKEHYSVLYHKEGLVAHEFILDIRPFSAHVTAEDVAKRLIDYGFHAPTMSWPIAGTLMVEPTESEPKAELDRFVDAMISIRQEIREVVEGRADLKNNVLSNAPHTAAVINSDEWNRPYSRKKAAYPLPGMEETKYWPPVGRLDNVYGDRNLVCTCPSVEEIYPFEHQVLLSRRSVWGGILPIFSKLSLKLLKSDNKHRIDITTVRRCQPRSRFLKF</sequence>
<evidence type="ECO:0000259" key="8">
    <source>
        <dbReference type="Pfam" id="PF02347"/>
    </source>
</evidence>
<dbReference type="FunFam" id="3.40.640.10:FF:000007">
    <property type="entry name" value="glycine dehydrogenase (Decarboxylating), mitochondrial"/>
    <property type="match status" value="1"/>
</dbReference>
<comment type="function">
    <text evidence="7">The glycine cleavage system catalyzes the degradation of glycine.</text>
</comment>
<dbReference type="GO" id="GO:0004375">
    <property type="term" value="F:glycine dehydrogenase (decarboxylating) activity"/>
    <property type="evidence" value="ECO:0007669"/>
    <property type="project" value="UniProtKB-UniRule"/>
</dbReference>
<dbReference type="GO" id="GO:0030170">
    <property type="term" value="F:pyridoxal phosphate binding"/>
    <property type="evidence" value="ECO:0007669"/>
    <property type="project" value="TreeGrafter"/>
</dbReference>
<keyword evidence="3 6" id="KW-0663">Pyridoxal phosphate</keyword>
<accession>A0A2P6NV50</accession>
<dbReference type="FunCoup" id="A0A2P6NV50">
    <property type="interactions" value="228"/>
</dbReference>
<dbReference type="GO" id="GO:0016594">
    <property type="term" value="F:glycine binding"/>
    <property type="evidence" value="ECO:0007669"/>
    <property type="project" value="TreeGrafter"/>
</dbReference>
<dbReference type="Proteomes" id="UP000241769">
    <property type="component" value="Unassembled WGS sequence"/>
</dbReference>
<dbReference type="NCBIfam" id="TIGR00461">
    <property type="entry name" value="gcvP"/>
    <property type="match status" value="1"/>
</dbReference>
<dbReference type="PANTHER" id="PTHR11773:SF1">
    <property type="entry name" value="GLYCINE DEHYDROGENASE (DECARBOXYLATING), MITOCHONDRIAL"/>
    <property type="match status" value="1"/>
</dbReference>
<dbReference type="InterPro" id="IPR049315">
    <property type="entry name" value="GDC-P_N"/>
</dbReference>
<dbReference type="HAMAP" id="MF_00711">
    <property type="entry name" value="GcvP"/>
    <property type="match status" value="1"/>
</dbReference>
<dbReference type="PANTHER" id="PTHR11773">
    <property type="entry name" value="GLYCINE DEHYDROGENASE, DECARBOXYLATING"/>
    <property type="match status" value="1"/>
</dbReference>
<evidence type="ECO:0000259" key="9">
    <source>
        <dbReference type="Pfam" id="PF21478"/>
    </source>
</evidence>
<dbReference type="InterPro" id="IPR015422">
    <property type="entry name" value="PyrdxlP-dep_Trfase_small"/>
</dbReference>
<evidence type="ECO:0000313" key="11">
    <source>
        <dbReference type="Proteomes" id="UP000241769"/>
    </source>
</evidence>
<evidence type="ECO:0000256" key="1">
    <source>
        <dbReference type="ARBA" id="ARBA00001933"/>
    </source>
</evidence>
<keyword evidence="11" id="KW-1185">Reference proteome</keyword>
<proteinExistence type="inferred from homology"/>
<reference evidence="10 11" key="1">
    <citation type="journal article" date="2018" name="Genome Biol. Evol.">
        <title>Multiple Roots of Fruiting Body Formation in Amoebozoa.</title>
        <authorList>
            <person name="Hillmann F."/>
            <person name="Forbes G."/>
            <person name="Novohradska S."/>
            <person name="Ferling I."/>
            <person name="Riege K."/>
            <person name="Groth M."/>
            <person name="Westermann M."/>
            <person name="Marz M."/>
            <person name="Spaller T."/>
            <person name="Winckler T."/>
            <person name="Schaap P."/>
            <person name="Glockner G."/>
        </authorList>
    </citation>
    <scope>NUCLEOTIDE SEQUENCE [LARGE SCALE GENOMIC DNA]</scope>
    <source>
        <strain evidence="10 11">Jena</strain>
    </source>
</reference>
<feature type="domain" description="Glycine cleavage system P-protein N-terminal" evidence="8">
    <location>
        <begin position="55"/>
        <end position="485"/>
    </location>
</feature>
<comment type="caution">
    <text evidence="10">The sequence shown here is derived from an EMBL/GenBank/DDBJ whole genome shotgun (WGS) entry which is preliminary data.</text>
</comment>
<evidence type="ECO:0000256" key="4">
    <source>
        <dbReference type="ARBA" id="ARBA00023002"/>
    </source>
</evidence>
<feature type="modified residue" description="N6-(pyridoxal phosphate)lysine" evidence="6">
    <location>
        <position position="753"/>
    </location>
</feature>
<evidence type="ECO:0000256" key="3">
    <source>
        <dbReference type="ARBA" id="ARBA00022898"/>
    </source>
</evidence>
<dbReference type="InParanoid" id="A0A2P6NV50"/>
<name>A0A2P6NV50_9EUKA</name>
<comment type="subunit">
    <text evidence="7">The glycine cleavage system is composed of four proteins: P, T, L and H.</text>
</comment>
<dbReference type="FunFam" id="3.40.640.10:FF:000005">
    <property type="entry name" value="Glycine dehydrogenase (decarboxylating), mitochondrial"/>
    <property type="match status" value="1"/>
</dbReference>
<evidence type="ECO:0000256" key="2">
    <source>
        <dbReference type="ARBA" id="ARBA00010756"/>
    </source>
</evidence>
<dbReference type="CDD" id="cd00613">
    <property type="entry name" value="GDC-P"/>
    <property type="match status" value="2"/>
</dbReference>
<dbReference type="FunFam" id="3.90.1150.10:FF:000007">
    <property type="entry name" value="Glycine dehydrogenase (decarboxylating), mitochondrial"/>
    <property type="match status" value="1"/>
</dbReference>
<dbReference type="OrthoDB" id="6537869at2759"/>
<dbReference type="InterPro" id="IPR015421">
    <property type="entry name" value="PyrdxlP-dep_Trfase_major"/>
</dbReference>
<organism evidence="10 11">
    <name type="scientific">Planoprotostelium fungivorum</name>
    <dbReference type="NCBI Taxonomy" id="1890364"/>
    <lineage>
        <taxon>Eukaryota</taxon>
        <taxon>Amoebozoa</taxon>
        <taxon>Evosea</taxon>
        <taxon>Variosea</taxon>
        <taxon>Cavosteliida</taxon>
        <taxon>Cavosteliaceae</taxon>
        <taxon>Planoprotostelium</taxon>
    </lineage>
</organism>
<dbReference type="Gene3D" id="3.40.640.10">
    <property type="entry name" value="Type I PLP-dependent aspartate aminotransferase-like (Major domain)"/>
    <property type="match status" value="2"/>
</dbReference>
<dbReference type="GO" id="GO:0019464">
    <property type="term" value="P:glycine decarboxylation via glycine cleavage system"/>
    <property type="evidence" value="ECO:0007669"/>
    <property type="project" value="TreeGrafter"/>
</dbReference>
<dbReference type="EMBL" id="MDYQ01000017">
    <property type="protein sequence ID" value="PRP87800.1"/>
    <property type="molecule type" value="Genomic_DNA"/>
</dbReference>
<dbReference type="InterPro" id="IPR049316">
    <property type="entry name" value="GDC-P_C"/>
</dbReference>
<dbReference type="AlphaFoldDB" id="A0A2P6NV50"/>
<dbReference type="Pfam" id="PF02347">
    <property type="entry name" value="GDC-P"/>
    <property type="match status" value="2"/>
</dbReference>
<feature type="domain" description="Glycine cleavage system P-protein N-terminal" evidence="8">
    <location>
        <begin position="674"/>
        <end position="782"/>
    </location>
</feature>
<dbReference type="Gene3D" id="3.90.1150.10">
    <property type="entry name" value="Aspartate Aminotransferase, domain 1"/>
    <property type="match status" value="2"/>
</dbReference>
<dbReference type="InterPro" id="IPR003437">
    <property type="entry name" value="GcvP"/>
</dbReference>
<comment type="cofactor">
    <cofactor evidence="1 6 7">
        <name>pyridoxal 5'-phosphate</name>
        <dbReference type="ChEBI" id="CHEBI:597326"/>
    </cofactor>
</comment>
<feature type="domain" description="Glycine dehydrogenase C-terminal" evidence="9">
    <location>
        <begin position="830"/>
        <end position="948"/>
    </location>
</feature>
<keyword evidence="7" id="KW-0809">Transit peptide</keyword>
<dbReference type="GO" id="GO:0005739">
    <property type="term" value="C:mitochondrion"/>
    <property type="evidence" value="ECO:0007669"/>
    <property type="project" value="UniProtKB-SubCell"/>
</dbReference>
<protein>
    <recommendedName>
        <fullName evidence="7">Glycine cleavage system P protein</fullName>
        <ecNumber evidence="7">1.4.4.2</ecNumber>
    </recommendedName>
</protein>
<dbReference type="STRING" id="1890364.A0A2P6NV50"/>
<dbReference type="InterPro" id="IPR020581">
    <property type="entry name" value="GDC_P"/>
</dbReference>
<comment type="similarity">
    <text evidence="2 7">Belongs to the GcvP family.</text>
</comment>
<evidence type="ECO:0000256" key="7">
    <source>
        <dbReference type="RuleBase" id="RU364056"/>
    </source>
</evidence>
<dbReference type="GO" id="GO:0005960">
    <property type="term" value="C:glycine cleavage complex"/>
    <property type="evidence" value="ECO:0007669"/>
    <property type="project" value="TreeGrafter"/>
</dbReference>
<dbReference type="InterPro" id="IPR015424">
    <property type="entry name" value="PyrdxlP-dep_Trfase"/>
</dbReference>
<evidence type="ECO:0000313" key="10">
    <source>
        <dbReference type="EMBL" id="PRP87800.1"/>
    </source>
</evidence>